<dbReference type="VEuPathDB" id="FungiDB:F9C07_2282337"/>
<name>A0A7U2MMG5_ASPFN</name>
<feature type="compositionally biased region" description="Basic and acidic residues" evidence="1">
    <location>
        <begin position="51"/>
        <end position="74"/>
    </location>
</feature>
<evidence type="ECO:0000313" key="2">
    <source>
        <dbReference type="EMBL" id="QRD86388.1"/>
    </source>
</evidence>
<dbReference type="Proteomes" id="UP000596276">
    <property type="component" value="Chromosome 3"/>
</dbReference>
<dbReference type="EMBL" id="CP044620">
    <property type="protein sequence ID" value="QRD86388.1"/>
    <property type="molecule type" value="Genomic_DNA"/>
</dbReference>
<reference evidence="3" key="1">
    <citation type="journal article" date="2021" name="G3 (Bethesda)">
        <title>Chromosome assembled and annotated genome sequence of Aspergillus flavus NRRL 3357.</title>
        <authorList>
            <person name="Skerker J.M."/>
            <person name="Pianalto K.M."/>
            <person name="Mondo S.J."/>
            <person name="Yang K."/>
            <person name="Arkin A.P."/>
            <person name="Keller N.P."/>
            <person name="Grigoriev I.V."/>
            <person name="Louise Glass N.L."/>
        </authorList>
    </citation>
    <scope>NUCLEOTIDE SEQUENCE [LARGE SCALE GENOMIC DNA]</scope>
    <source>
        <strain evidence="3">ATCC 200026 / FGSC A1120 / IAM 13836 / NRRL 3357 / JCM 12722 / SRRC 167</strain>
    </source>
</reference>
<evidence type="ECO:0000256" key="1">
    <source>
        <dbReference type="SAM" id="MobiDB-lite"/>
    </source>
</evidence>
<gene>
    <name evidence="2" type="ORF">F9C07_2282337</name>
</gene>
<keyword evidence="3" id="KW-1185">Reference proteome</keyword>
<organism evidence="2 3">
    <name type="scientific">Aspergillus flavus (strain ATCC 200026 / FGSC A1120 / IAM 13836 / NRRL 3357 / JCM 12722 / SRRC 167)</name>
    <dbReference type="NCBI Taxonomy" id="332952"/>
    <lineage>
        <taxon>Eukaryota</taxon>
        <taxon>Fungi</taxon>
        <taxon>Dikarya</taxon>
        <taxon>Ascomycota</taxon>
        <taxon>Pezizomycotina</taxon>
        <taxon>Eurotiomycetes</taxon>
        <taxon>Eurotiomycetidae</taxon>
        <taxon>Eurotiales</taxon>
        <taxon>Aspergillaceae</taxon>
        <taxon>Aspergillus</taxon>
        <taxon>Aspergillus subgen. Circumdati</taxon>
    </lineage>
</organism>
<proteinExistence type="predicted"/>
<protein>
    <submittedName>
        <fullName evidence="2">Uncharacterized protein</fullName>
    </submittedName>
</protein>
<evidence type="ECO:0000313" key="3">
    <source>
        <dbReference type="Proteomes" id="UP000596276"/>
    </source>
</evidence>
<sequence>MEQSHPSYGKPLEVAQRLEAEGDNVPSIPKANPRLRLRGSMSDLYRGQGKQGRDKWKETKSPQEGKEKEKDKGKIKTRVWEGNGPWDMDIGEEERGRFKVGHILMHNFLNQ</sequence>
<accession>A0A7U2MMG5</accession>
<dbReference type="AlphaFoldDB" id="A0A7U2MMG5"/>
<feature type="region of interest" description="Disordered" evidence="1">
    <location>
        <begin position="20"/>
        <end position="74"/>
    </location>
</feature>